<evidence type="ECO:0000259" key="5">
    <source>
        <dbReference type="PROSITE" id="PS51755"/>
    </source>
</evidence>
<dbReference type="PANTHER" id="PTHR36842">
    <property type="entry name" value="PROTEIN TOLB HOMOLOG"/>
    <property type="match status" value="1"/>
</dbReference>
<name>A0A5S3Z2W8_9GAMM</name>
<dbReference type="PROSITE" id="PS51755">
    <property type="entry name" value="OMPR_PHOB"/>
    <property type="match status" value="1"/>
</dbReference>
<evidence type="ECO:0000256" key="2">
    <source>
        <dbReference type="ARBA" id="ARBA00023125"/>
    </source>
</evidence>
<reference evidence="7" key="2">
    <citation type="submission" date="2019-06" db="EMBL/GenBank/DDBJ databases">
        <title>Co-occurence of chitin degradation, pigmentation and bioactivity in marine Pseudoalteromonas.</title>
        <authorList>
            <person name="Sonnenschein E.C."/>
            <person name="Bech P.K."/>
        </authorList>
    </citation>
    <scope>NUCLEOTIDE SEQUENCE [LARGE SCALE GENOMIC DNA]</scope>
    <source>
        <strain evidence="7">S2897</strain>
    </source>
</reference>
<dbReference type="GO" id="GO:0003677">
    <property type="term" value="F:DNA binding"/>
    <property type="evidence" value="ECO:0007669"/>
    <property type="project" value="UniProtKB-UniRule"/>
</dbReference>
<dbReference type="Proteomes" id="UP000305874">
    <property type="component" value="Unassembled WGS sequence"/>
</dbReference>
<dbReference type="EMBL" id="PNCG01000013">
    <property type="protein sequence ID" value="TMP86619.1"/>
    <property type="molecule type" value="Genomic_DNA"/>
</dbReference>
<dbReference type="InterPro" id="IPR016032">
    <property type="entry name" value="Sig_transdc_resp-reg_C-effctor"/>
</dbReference>
<dbReference type="Pfam" id="PF07676">
    <property type="entry name" value="PD40"/>
    <property type="match status" value="1"/>
</dbReference>
<dbReference type="InterPro" id="IPR036388">
    <property type="entry name" value="WH-like_DNA-bd_sf"/>
</dbReference>
<dbReference type="SUPFAM" id="SSF82171">
    <property type="entry name" value="DPP6 N-terminal domain-like"/>
    <property type="match status" value="1"/>
</dbReference>
<gene>
    <name evidence="6" type="ORF">CWC05_12525</name>
</gene>
<evidence type="ECO:0000313" key="6">
    <source>
        <dbReference type="EMBL" id="TMP86619.1"/>
    </source>
</evidence>
<evidence type="ECO:0000256" key="1">
    <source>
        <dbReference type="ARBA" id="ARBA00009820"/>
    </source>
</evidence>
<dbReference type="SUPFAM" id="SSF69322">
    <property type="entry name" value="Tricorn protease domain 2"/>
    <property type="match status" value="1"/>
</dbReference>
<dbReference type="InterPro" id="IPR011042">
    <property type="entry name" value="6-blade_b-propeller_TolB-like"/>
</dbReference>
<comment type="similarity">
    <text evidence="1">Belongs to the TolB family.</text>
</comment>
<dbReference type="InterPro" id="IPR011659">
    <property type="entry name" value="WD40"/>
</dbReference>
<dbReference type="GO" id="GO:0000160">
    <property type="term" value="P:phosphorelay signal transduction system"/>
    <property type="evidence" value="ECO:0007669"/>
    <property type="project" value="InterPro"/>
</dbReference>
<comment type="caution">
    <text evidence="6">The sequence shown here is derived from an EMBL/GenBank/DDBJ whole genome shotgun (WGS) entry which is preliminary data.</text>
</comment>
<dbReference type="InterPro" id="IPR015943">
    <property type="entry name" value="WD40/YVTN_repeat-like_dom_sf"/>
</dbReference>
<reference evidence="6 7" key="1">
    <citation type="submission" date="2017-12" db="EMBL/GenBank/DDBJ databases">
        <authorList>
            <person name="Paulsen S."/>
            <person name="Gram L.K."/>
        </authorList>
    </citation>
    <scope>NUCLEOTIDE SEQUENCE [LARGE SCALE GENOMIC DNA]</scope>
    <source>
        <strain evidence="6 7">S2897</strain>
    </source>
</reference>
<dbReference type="Gene3D" id="1.10.10.10">
    <property type="entry name" value="Winged helix-like DNA-binding domain superfamily/Winged helix DNA-binding domain"/>
    <property type="match status" value="1"/>
</dbReference>
<dbReference type="SMART" id="SM00862">
    <property type="entry name" value="Trans_reg_C"/>
    <property type="match status" value="1"/>
</dbReference>
<proteinExistence type="inferred from homology"/>
<dbReference type="GO" id="GO:0006355">
    <property type="term" value="P:regulation of DNA-templated transcription"/>
    <property type="evidence" value="ECO:0007669"/>
    <property type="project" value="InterPro"/>
</dbReference>
<dbReference type="AlphaFoldDB" id="A0A5S3Z2W8"/>
<dbReference type="InterPro" id="IPR001867">
    <property type="entry name" value="OmpR/PhoB-type_DNA-bd"/>
</dbReference>
<keyword evidence="4" id="KW-0472">Membrane</keyword>
<sequence>MNNPAVANQSCYIGDILVDFAAMRVRRQGRWYPLEAKQCALLRVLAERPGEAVSREHILNAVWGDVVVSDNSLSQLVTQLRKKLADDKGQPRFIRTVPRIGYQLIAEVTPVTIQRSAFNKRLPWLGMAALTLALVILMWVWPKGSSVQHFSEQYRASSAPGGETHLTLSHHGRYLAYSQRAENRRHFDLMIYDTHSHAHHSIRTSGYSEQALAFSKDGHWLLYERLDAFGCDLRLLPTSQPIELWHLAKDISLGHCQQRVGGSPVFWPSADTVWLFEWHQGEIALVTYRLQLQARAHLTQRQVIAQLPSTVAALSQDNQLAYVVSERNQFQVWVRHIDSGSQQQLFTSTHPIQSLTWSENGLWVGAQKLHLVTLDGGKQSFGDTAALGQDLSVSHSEAGTRVVHNEGSFGVNLFAATWRSPGTLHSAQLSSSTRLDVLPTLSANGEQLAYASYAKAGDPRNLPVEIWQKRQQQSSPSLLASFPANTRIKSMRYSHDGDYLLIHNVDNSLYLLHVFSRTLVQIVDPQYGLKMVQFSANDKHIQYHIRDDENVPWKVWQYDLDSRVASPSSDKLAPQNEPLAVWQARISAFIPSDVIADSMRIYRPAIFKGGIYYVIRQGHQLSLYRYTHNPRQNTYIGELGFYGYGADVSLSLATSSDGSRLVYNQVTDFEYDIVINTL</sequence>
<dbReference type="Gene3D" id="2.130.10.10">
    <property type="entry name" value="YVTN repeat-like/Quinoprotein amine dehydrogenase"/>
    <property type="match status" value="1"/>
</dbReference>
<keyword evidence="2 3" id="KW-0238">DNA-binding</keyword>
<organism evidence="6 7">
    <name type="scientific">Pseudoalteromonas ruthenica</name>
    <dbReference type="NCBI Taxonomy" id="151081"/>
    <lineage>
        <taxon>Bacteria</taxon>
        <taxon>Pseudomonadati</taxon>
        <taxon>Pseudomonadota</taxon>
        <taxon>Gammaproteobacteria</taxon>
        <taxon>Alteromonadales</taxon>
        <taxon>Pseudoalteromonadaceae</taxon>
        <taxon>Pseudoalteromonas</taxon>
    </lineage>
</organism>
<dbReference type="CDD" id="cd00383">
    <property type="entry name" value="trans_reg_C"/>
    <property type="match status" value="1"/>
</dbReference>
<keyword evidence="4" id="KW-0812">Transmembrane</keyword>
<dbReference type="Pfam" id="PF00486">
    <property type="entry name" value="Trans_reg_C"/>
    <property type="match status" value="1"/>
</dbReference>
<dbReference type="PANTHER" id="PTHR36842:SF1">
    <property type="entry name" value="PROTEIN TOLB"/>
    <property type="match status" value="1"/>
</dbReference>
<feature type="domain" description="OmpR/PhoB-type" evidence="5">
    <location>
        <begin position="8"/>
        <end position="106"/>
    </location>
</feature>
<dbReference type="SUPFAM" id="SSF46894">
    <property type="entry name" value="C-terminal effector domain of the bipartite response regulators"/>
    <property type="match status" value="1"/>
</dbReference>
<feature type="transmembrane region" description="Helical" evidence="4">
    <location>
        <begin position="122"/>
        <end position="141"/>
    </location>
</feature>
<evidence type="ECO:0000313" key="7">
    <source>
        <dbReference type="Proteomes" id="UP000305874"/>
    </source>
</evidence>
<dbReference type="Gene3D" id="2.120.10.30">
    <property type="entry name" value="TolB, C-terminal domain"/>
    <property type="match status" value="2"/>
</dbReference>
<evidence type="ECO:0000256" key="3">
    <source>
        <dbReference type="PROSITE-ProRule" id="PRU01091"/>
    </source>
</evidence>
<keyword evidence="4" id="KW-1133">Transmembrane helix</keyword>
<accession>A0A5S3Z2W8</accession>
<protein>
    <recommendedName>
        <fullName evidence="5">OmpR/PhoB-type domain-containing protein</fullName>
    </recommendedName>
</protein>
<feature type="DNA-binding region" description="OmpR/PhoB-type" evidence="3">
    <location>
        <begin position="8"/>
        <end position="106"/>
    </location>
</feature>
<evidence type="ECO:0000256" key="4">
    <source>
        <dbReference type="SAM" id="Phobius"/>
    </source>
</evidence>